<proteinExistence type="predicted"/>
<name>A0ABX3VSU6_9MYCO</name>
<gene>
    <name evidence="1" type="ORF">AWB91_08925</name>
</gene>
<accession>A0ABX3VSU6</accession>
<keyword evidence="2" id="KW-1185">Reference proteome</keyword>
<sequence length="90" mass="10156">MTVGDAVMPPSRDAEALIIRMLLAYDDDDKALFVKVFNEALQDMETLFTLTFGLVGTVRGCSRAPDWRDELTERLAELHGAAELLARWRE</sequence>
<organism evidence="1 2">
    <name type="scientific">Mycobacterium paraense</name>
    <dbReference type="NCBI Taxonomy" id="767916"/>
    <lineage>
        <taxon>Bacteria</taxon>
        <taxon>Bacillati</taxon>
        <taxon>Actinomycetota</taxon>
        <taxon>Actinomycetes</taxon>
        <taxon>Mycobacteriales</taxon>
        <taxon>Mycobacteriaceae</taxon>
        <taxon>Mycobacterium</taxon>
        <taxon>Mycobacterium simiae complex</taxon>
    </lineage>
</organism>
<comment type="caution">
    <text evidence="1">The sequence shown here is derived from an EMBL/GenBank/DDBJ whole genome shotgun (WGS) entry which is preliminary data.</text>
</comment>
<evidence type="ECO:0000313" key="2">
    <source>
        <dbReference type="Proteomes" id="UP000193801"/>
    </source>
</evidence>
<dbReference type="RefSeq" id="WP_085099924.1">
    <property type="nucleotide sequence ID" value="NZ_LQPK01000005.1"/>
</dbReference>
<evidence type="ECO:0000313" key="1">
    <source>
        <dbReference type="EMBL" id="ORW33239.1"/>
    </source>
</evidence>
<protein>
    <submittedName>
        <fullName evidence="1">Uncharacterized protein</fullName>
    </submittedName>
</protein>
<reference evidence="1 2" key="1">
    <citation type="journal article" date="2015" name="Emerg. Microbes Infect.">
        <title>Characterization of 17 strains belonging to the Mycobacterium simiae complex and description of Mycobacterium paraense sp. nov.</title>
        <authorList>
            <person name="Fusco da Costa A.R."/>
            <person name="Fedrizzi T."/>
            <person name="Lopes M.L."/>
            <person name="Pecorari M."/>
            <person name="Oliveira da Costa W.L."/>
            <person name="Giacobazzi E."/>
            <person name="da Costa Bahia J.R."/>
            <person name="De Sanctis V."/>
            <person name="Batista Lima K.V."/>
            <person name="Bertorelli R."/>
            <person name="Grottola A."/>
            <person name="Fabio A."/>
            <person name="Mariottini A."/>
            <person name="Ferretti P."/>
            <person name="Di Leva F."/>
            <person name="Fregni Serpini G."/>
            <person name="Tagliazucchi S."/>
            <person name="Rumpianesi F."/>
            <person name="Jousson O."/>
            <person name="Segata N."/>
            <person name="Tortoli E."/>
        </authorList>
    </citation>
    <scope>NUCLEOTIDE SEQUENCE [LARGE SCALE GENOMIC DNA]</scope>
    <source>
        <strain evidence="1 2">FI-07156</strain>
    </source>
</reference>
<dbReference type="EMBL" id="LQPK01000005">
    <property type="protein sequence ID" value="ORW33239.1"/>
    <property type="molecule type" value="Genomic_DNA"/>
</dbReference>
<dbReference type="Proteomes" id="UP000193801">
    <property type="component" value="Unassembled WGS sequence"/>
</dbReference>